<dbReference type="EMBL" id="CAXAMM010002914">
    <property type="protein sequence ID" value="CAK8997874.1"/>
    <property type="molecule type" value="Genomic_DNA"/>
</dbReference>
<protein>
    <recommendedName>
        <fullName evidence="4">Secreted protein</fullName>
    </recommendedName>
</protein>
<name>A0ABP0I5M2_9DINO</name>
<gene>
    <name evidence="2" type="ORF">SCF082_LOCUS5383</name>
</gene>
<evidence type="ECO:0000313" key="3">
    <source>
        <dbReference type="Proteomes" id="UP001642464"/>
    </source>
</evidence>
<comment type="caution">
    <text evidence="2">The sequence shown here is derived from an EMBL/GenBank/DDBJ whole genome shotgun (WGS) entry which is preliminary data.</text>
</comment>
<feature type="chain" id="PRO_5045980850" description="Secreted protein" evidence="1">
    <location>
        <begin position="21"/>
        <end position="164"/>
    </location>
</feature>
<dbReference type="Proteomes" id="UP001642464">
    <property type="component" value="Unassembled WGS sequence"/>
</dbReference>
<sequence>MRGLCNPMFLMLATWVEVLSIRLENNQDQDLPCVHVFGRALGTCCTPKCNDADEPELIGSKWRDRSIGLHSCIASGEVYKADKGNTDENGERLMETMTDEDVNPYFASRPLVKSEYLCLERCQITNTDGTNETETLVRSGGALTPKCVPKLAWRASFKVPAADD</sequence>
<organism evidence="2 3">
    <name type="scientific">Durusdinium trenchii</name>
    <dbReference type="NCBI Taxonomy" id="1381693"/>
    <lineage>
        <taxon>Eukaryota</taxon>
        <taxon>Sar</taxon>
        <taxon>Alveolata</taxon>
        <taxon>Dinophyceae</taxon>
        <taxon>Suessiales</taxon>
        <taxon>Symbiodiniaceae</taxon>
        <taxon>Durusdinium</taxon>
    </lineage>
</organism>
<reference evidence="2 3" key="1">
    <citation type="submission" date="2024-02" db="EMBL/GenBank/DDBJ databases">
        <authorList>
            <person name="Chen Y."/>
            <person name="Shah S."/>
            <person name="Dougan E. K."/>
            <person name="Thang M."/>
            <person name="Chan C."/>
        </authorList>
    </citation>
    <scope>NUCLEOTIDE SEQUENCE [LARGE SCALE GENOMIC DNA]</scope>
</reference>
<evidence type="ECO:0008006" key="4">
    <source>
        <dbReference type="Google" id="ProtNLM"/>
    </source>
</evidence>
<evidence type="ECO:0000313" key="2">
    <source>
        <dbReference type="EMBL" id="CAK8997874.1"/>
    </source>
</evidence>
<keyword evidence="1" id="KW-0732">Signal</keyword>
<accession>A0ABP0I5M2</accession>
<keyword evidence="3" id="KW-1185">Reference proteome</keyword>
<evidence type="ECO:0000256" key="1">
    <source>
        <dbReference type="SAM" id="SignalP"/>
    </source>
</evidence>
<proteinExistence type="predicted"/>
<feature type="signal peptide" evidence="1">
    <location>
        <begin position="1"/>
        <end position="20"/>
    </location>
</feature>